<proteinExistence type="inferred from homology"/>
<dbReference type="Gene3D" id="3.40.462.20">
    <property type="match status" value="1"/>
</dbReference>
<feature type="chain" id="PRO_5040399049" evidence="5">
    <location>
        <begin position="24"/>
        <end position="497"/>
    </location>
</feature>
<dbReference type="SUPFAM" id="SSF56176">
    <property type="entry name" value="FAD-binding/transporter-associated domain-like"/>
    <property type="match status" value="1"/>
</dbReference>
<comment type="caution">
    <text evidence="7">The sequence shown here is derived from an EMBL/GenBank/DDBJ whole genome shotgun (WGS) entry which is preliminary data.</text>
</comment>
<dbReference type="PANTHER" id="PTHR42973">
    <property type="entry name" value="BINDING OXIDOREDUCTASE, PUTATIVE (AFU_ORTHOLOGUE AFUA_1G17690)-RELATED"/>
    <property type="match status" value="1"/>
</dbReference>
<keyword evidence="4" id="KW-0560">Oxidoreductase</keyword>
<dbReference type="Proteomes" id="UP001063166">
    <property type="component" value="Unassembled WGS sequence"/>
</dbReference>
<feature type="domain" description="FAD-binding PCMH-type" evidence="6">
    <location>
        <begin position="70"/>
        <end position="241"/>
    </location>
</feature>
<keyword evidence="3" id="KW-0274">FAD</keyword>
<dbReference type="InterPro" id="IPR016169">
    <property type="entry name" value="FAD-bd_PCMH_sub2"/>
</dbReference>
<keyword evidence="2" id="KW-0285">Flavoprotein</keyword>
<evidence type="ECO:0000256" key="2">
    <source>
        <dbReference type="ARBA" id="ARBA00022630"/>
    </source>
</evidence>
<evidence type="ECO:0000256" key="4">
    <source>
        <dbReference type="ARBA" id="ARBA00023002"/>
    </source>
</evidence>
<keyword evidence="5" id="KW-0732">Signal</keyword>
<accession>A0A9P3UP16</accession>
<dbReference type="PROSITE" id="PS51387">
    <property type="entry name" value="FAD_PCMH"/>
    <property type="match status" value="1"/>
</dbReference>
<dbReference type="GO" id="GO:0016491">
    <property type="term" value="F:oxidoreductase activity"/>
    <property type="evidence" value="ECO:0007669"/>
    <property type="project" value="UniProtKB-KW"/>
</dbReference>
<dbReference type="InterPro" id="IPR006094">
    <property type="entry name" value="Oxid_FAD_bind_N"/>
</dbReference>
<evidence type="ECO:0000256" key="3">
    <source>
        <dbReference type="ARBA" id="ARBA00022827"/>
    </source>
</evidence>
<dbReference type="Gene3D" id="3.30.465.10">
    <property type="match status" value="1"/>
</dbReference>
<dbReference type="Gene3D" id="3.30.43.10">
    <property type="entry name" value="Uridine Diphospho-n-acetylenolpyruvylglucosamine Reductase, domain 2"/>
    <property type="match status" value="1"/>
</dbReference>
<dbReference type="InterPro" id="IPR016166">
    <property type="entry name" value="FAD-bd_PCMH"/>
</dbReference>
<dbReference type="InterPro" id="IPR036318">
    <property type="entry name" value="FAD-bd_PCMH-like_sf"/>
</dbReference>
<comment type="similarity">
    <text evidence="1">Belongs to the oxygen-dependent FAD-linked oxidoreductase family.</text>
</comment>
<evidence type="ECO:0000259" key="6">
    <source>
        <dbReference type="PROSITE" id="PS51387"/>
    </source>
</evidence>
<reference evidence="7" key="1">
    <citation type="submission" date="2022-07" db="EMBL/GenBank/DDBJ databases">
        <title>The genome of Lyophyllum shimeji provides insight into the initial evolution of ectomycorrhizal fungal genome.</title>
        <authorList>
            <person name="Kobayashi Y."/>
            <person name="Shibata T."/>
            <person name="Hirakawa H."/>
            <person name="Shigenobu S."/>
            <person name="Nishiyama T."/>
            <person name="Yamada A."/>
            <person name="Hasebe M."/>
            <person name="Kawaguchi M."/>
        </authorList>
    </citation>
    <scope>NUCLEOTIDE SEQUENCE</scope>
    <source>
        <strain evidence="7">AT787</strain>
    </source>
</reference>
<evidence type="ECO:0000313" key="7">
    <source>
        <dbReference type="EMBL" id="GLB39882.1"/>
    </source>
</evidence>
<dbReference type="OrthoDB" id="2151789at2759"/>
<keyword evidence="8" id="KW-1185">Reference proteome</keyword>
<feature type="signal peptide" evidence="5">
    <location>
        <begin position="1"/>
        <end position="23"/>
    </location>
</feature>
<dbReference type="Pfam" id="PF01565">
    <property type="entry name" value="FAD_binding_4"/>
    <property type="match status" value="1"/>
</dbReference>
<name>A0A9P3UP16_LYOSH</name>
<dbReference type="InterPro" id="IPR016167">
    <property type="entry name" value="FAD-bd_PCMH_sub1"/>
</dbReference>
<evidence type="ECO:0000256" key="1">
    <source>
        <dbReference type="ARBA" id="ARBA00005466"/>
    </source>
</evidence>
<organism evidence="7 8">
    <name type="scientific">Lyophyllum shimeji</name>
    <name type="common">Hon-shimeji</name>
    <name type="synonym">Tricholoma shimeji</name>
    <dbReference type="NCBI Taxonomy" id="47721"/>
    <lineage>
        <taxon>Eukaryota</taxon>
        <taxon>Fungi</taxon>
        <taxon>Dikarya</taxon>
        <taxon>Basidiomycota</taxon>
        <taxon>Agaricomycotina</taxon>
        <taxon>Agaricomycetes</taxon>
        <taxon>Agaricomycetidae</taxon>
        <taxon>Agaricales</taxon>
        <taxon>Tricholomatineae</taxon>
        <taxon>Lyophyllaceae</taxon>
        <taxon>Lyophyllum</taxon>
    </lineage>
</organism>
<dbReference type="AlphaFoldDB" id="A0A9P3UP16"/>
<dbReference type="GO" id="GO:0071949">
    <property type="term" value="F:FAD binding"/>
    <property type="evidence" value="ECO:0007669"/>
    <property type="project" value="InterPro"/>
</dbReference>
<dbReference type="InterPro" id="IPR050416">
    <property type="entry name" value="FAD-linked_Oxidoreductase"/>
</dbReference>
<evidence type="ECO:0000256" key="5">
    <source>
        <dbReference type="SAM" id="SignalP"/>
    </source>
</evidence>
<protein>
    <submittedName>
        <fullName evidence="7">Oxygen-dependent FAD-linked oxidoreductase family protein</fullName>
    </submittedName>
</protein>
<gene>
    <name evidence="7" type="ORF">LshimejAT787_0703920</name>
</gene>
<dbReference type="EMBL" id="BRPK01000007">
    <property type="protein sequence ID" value="GLB39882.1"/>
    <property type="molecule type" value="Genomic_DNA"/>
</dbReference>
<sequence length="497" mass="53431">MFLRSLLQVVAITPLILLGHNYAAGEASANGLLFDPICKQISRGTSAATSVHYPGDLQYFEDISHWASSSAQRAMCTVRPATAADVGTILRILGSNRTPFAVKGGGHASNPGFSSTAGVLIAMSRFSEVTYGAASETVVVGAGLIWDDVYAALAPHNRNVVGGRVTGVGVAGFILGGGGYSWLTNQYGLTIDTVTAFELVKPDGVIVNVTEASDPDLFFGLKGGYNNFGIVTRFTLRTFPQGRVWGGLTTYLFTKIADVTAATARFSASVTDPKASIISMYNTLFGVPGIFVLMFYDGLEPPEGIFDDFLKIPHLTSDVSSRDFVSLVKAAPANFTYGRRAVFNTVSIENYTPTLLEAIHNETVFWGTRLALKSGFFITCDVEPFLPTILSHASSSSSAYPATRSTRFSPFHLYFAWTLSVFDADFHEAARQSAARIKELAVREGQKVADAPTYPNLAIYDTPLEAMYGTDNVAKLKALKNKVDPENVMGLAGGFKF</sequence>
<dbReference type="PANTHER" id="PTHR42973:SF13">
    <property type="entry name" value="FAD-BINDING PCMH-TYPE DOMAIN-CONTAINING PROTEIN"/>
    <property type="match status" value="1"/>
</dbReference>
<evidence type="ECO:0000313" key="8">
    <source>
        <dbReference type="Proteomes" id="UP001063166"/>
    </source>
</evidence>